<protein>
    <recommendedName>
        <fullName evidence="3">MarR family transcriptional regulator</fullName>
    </recommendedName>
</protein>
<evidence type="ECO:0008006" key="3">
    <source>
        <dbReference type="Google" id="ProtNLM"/>
    </source>
</evidence>
<proteinExistence type="predicted"/>
<dbReference type="Proteomes" id="UP000653056">
    <property type="component" value="Unassembled WGS sequence"/>
</dbReference>
<dbReference type="InterPro" id="IPR036390">
    <property type="entry name" value="WH_DNA-bd_sf"/>
</dbReference>
<dbReference type="Gene3D" id="1.10.10.10">
    <property type="entry name" value="Winged helix-like DNA-binding domain superfamily/Winged helix DNA-binding domain"/>
    <property type="match status" value="1"/>
</dbReference>
<sequence>MARKKPKVQWGPAGAFALPKLLMDHPDFRELSGSALKVLLALGYQHNGFNNGDLSCTSTTMSEWGGMSPTTLAKALRELQERNLIIKSRDAQVGREGPRCALYAFTWAPIDDCGGKLDISPTTTPRRRLSK</sequence>
<evidence type="ECO:0000313" key="1">
    <source>
        <dbReference type="EMBL" id="GGX89986.1"/>
    </source>
</evidence>
<evidence type="ECO:0000313" key="2">
    <source>
        <dbReference type="Proteomes" id="UP000653056"/>
    </source>
</evidence>
<dbReference type="SUPFAM" id="SSF46785">
    <property type="entry name" value="Winged helix' DNA-binding domain"/>
    <property type="match status" value="1"/>
</dbReference>
<keyword evidence="2" id="KW-1185">Reference proteome</keyword>
<dbReference type="EMBL" id="BMXS01000006">
    <property type="protein sequence ID" value="GGX89986.1"/>
    <property type="molecule type" value="Genomic_DNA"/>
</dbReference>
<dbReference type="InterPro" id="IPR036388">
    <property type="entry name" value="WH-like_DNA-bd_sf"/>
</dbReference>
<accession>A0ABQ2YNG2</accession>
<dbReference type="RefSeq" id="WP_189468099.1">
    <property type="nucleotide sequence ID" value="NZ_BMXS01000006.1"/>
</dbReference>
<reference evidence="2" key="1">
    <citation type="journal article" date="2019" name="Int. J. Syst. Evol. Microbiol.">
        <title>The Global Catalogue of Microorganisms (GCM) 10K type strain sequencing project: providing services to taxonomists for standard genome sequencing and annotation.</title>
        <authorList>
            <consortium name="The Broad Institute Genomics Platform"/>
            <consortium name="The Broad Institute Genome Sequencing Center for Infectious Disease"/>
            <person name="Wu L."/>
            <person name="Ma J."/>
        </authorList>
    </citation>
    <scope>NUCLEOTIDE SEQUENCE [LARGE SCALE GENOMIC DNA]</scope>
    <source>
        <strain evidence="2">KCTC 22228</strain>
    </source>
</reference>
<gene>
    <name evidence="1" type="ORF">GCM10007160_16770</name>
</gene>
<organism evidence="1 2">
    <name type="scientific">Litchfieldella qijiaojingensis</name>
    <dbReference type="NCBI Taxonomy" id="980347"/>
    <lineage>
        <taxon>Bacteria</taxon>
        <taxon>Pseudomonadati</taxon>
        <taxon>Pseudomonadota</taxon>
        <taxon>Gammaproteobacteria</taxon>
        <taxon>Oceanospirillales</taxon>
        <taxon>Halomonadaceae</taxon>
        <taxon>Litchfieldella</taxon>
    </lineage>
</organism>
<name>A0ABQ2YNG2_9GAMM</name>
<comment type="caution">
    <text evidence="1">The sequence shown here is derived from an EMBL/GenBank/DDBJ whole genome shotgun (WGS) entry which is preliminary data.</text>
</comment>